<comment type="caution">
    <text evidence="1">The sequence shown here is derived from an EMBL/GenBank/DDBJ whole genome shotgun (WGS) entry which is preliminary data.</text>
</comment>
<reference evidence="1" key="1">
    <citation type="submission" date="2018-06" db="EMBL/GenBank/DDBJ databases">
        <title>Paenibacillus xerothermodurans sp. nov. an extremely dry heat resistant spore forming bacterium isolated from the soil of Cape Canaveral, Florida.</title>
        <authorList>
            <person name="Seuylemezian A."/>
            <person name="Kaur N."/>
            <person name="Patil P."/>
            <person name="Patil P."/>
            <person name="Mayilraj S."/>
            <person name="Vaishampayan P."/>
        </authorList>
    </citation>
    <scope>NUCLEOTIDE SEQUENCE [LARGE SCALE GENOMIC DNA]</scope>
    <source>
        <strain evidence="1">ATCC 27380</strain>
    </source>
</reference>
<proteinExistence type="predicted"/>
<dbReference type="AlphaFoldDB" id="A0A2W1NT84"/>
<organism evidence="1 2">
    <name type="scientific">Paenibacillus xerothermodurans</name>
    <dbReference type="NCBI Taxonomy" id="1977292"/>
    <lineage>
        <taxon>Bacteria</taxon>
        <taxon>Bacillati</taxon>
        <taxon>Bacillota</taxon>
        <taxon>Bacilli</taxon>
        <taxon>Bacillales</taxon>
        <taxon>Paenibacillaceae</taxon>
        <taxon>Paenibacillus</taxon>
    </lineage>
</organism>
<sequence length="78" mass="9179">MWESVLQKERWEIQVNPDYKIIRLHVISKEENREPVTLQIGQTELFELMHAFLAINRAFNAETMYYDDPTSNHANSGA</sequence>
<protein>
    <submittedName>
        <fullName evidence="1">Uncharacterized protein</fullName>
    </submittedName>
</protein>
<gene>
    <name evidence="1" type="ORF">CBW46_005630</name>
</gene>
<name>A0A2W1NT84_PAEXE</name>
<keyword evidence="2" id="KW-1185">Reference proteome</keyword>
<dbReference type="Proteomes" id="UP000214746">
    <property type="component" value="Unassembled WGS sequence"/>
</dbReference>
<evidence type="ECO:0000313" key="1">
    <source>
        <dbReference type="EMBL" id="PZE21883.1"/>
    </source>
</evidence>
<dbReference type="EMBL" id="NHRJ02000002">
    <property type="protein sequence ID" value="PZE21883.1"/>
    <property type="molecule type" value="Genomic_DNA"/>
</dbReference>
<evidence type="ECO:0000313" key="2">
    <source>
        <dbReference type="Proteomes" id="UP000214746"/>
    </source>
</evidence>
<accession>A0A2W1NT84</accession>